<dbReference type="Proteomes" id="UP000756346">
    <property type="component" value="Unassembled WGS sequence"/>
</dbReference>
<organism evidence="6 7">
    <name type="scientific">Microdochium trichocladiopsis</name>
    <dbReference type="NCBI Taxonomy" id="1682393"/>
    <lineage>
        <taxon>Eukaryota</taxon>
        <taxon>Fungi</taxon>
        <taxon>Dikarya</taxon>
        <taxon>Ascomycota</taxon>
        <taxon>Pezizomycotina</taxon>
        <taxon>Sordariomycetes</taxon>
        <taxon>Xylariomycetidae</taxon>
        <taxon>Xylariales</taxon>
        <taxon>Microdochiaceae</taxon>
        <taxon>Microdochium</taxon>
    </lineage>
</organism>
<dbReference type="EMBL" id="JAGTJQ010000007">
    <property type="protein sequence ID" value="KAH7027686.1"/>
    <property type="molecule type" value="Genomic_DNA"/>
</dbReference>
<evidence type="ECO:0000313" key="6">
    <source>
        <dbReference type="EMBL" id="KAH7027686.1"/>
    </source>
</evidence>
<feature type="compositionally biased region" description="Low complexity" evidence="4">
    <location>
        <begin position="117"/>
        <end position="131"/>
    </location>
</feature>
<name>A0A9P9BNG0_9PEZI</name>
<gene>
    <name evidence="6" type="ORF">B0I36DRAFT_327642</name>
</gene>
<dbReference type="Pfam" id="PF04828">
    <property type="entry name" value="GFA"/>
    <property type="match status" value="1"/>
</dbReference>
<dbReference type="InterPro" id="IPR011057">
    <property type="entry name" value="Mss4-like_sf"/>
</dbReference>
<keyword evidence="2" id="KW-0479">Metal-binding</keyword>
<accession>A0A9P9BNG0</accession>
<evidence type="ECO:0000256" key="2">
    <source>
        <dbReference type="ARBA" id="ARBA00022723"/>
    </source>
</evidence>
<keyword evidence="7" id="KW-1185">Reference proteome</keyword>
<dbReference type="OrthoDB" id="5290969at2759"/>
<evidence type="ECO:0000259" key="5">
    <source>
        <dbReference type="Pfam" id="PF04828"/>
    </source>
</evidence>
<keyword evidence="3" id="KW-0862">Zinc</keyword>
<dbReference type="InterPro" id="IPR006913">
    <property type="entry name" value="CENP-V/GFA"/>
</dbReference>
<comment type="similarity">
    <text evidence="1">Belongs to the Gfa family.</text>
</comment>
<feature type="domain" description="CENP-V/GFA" evidence="5">
    <location>
        <begin position="18"/>
        <end position="61"/>
    </location>
</feature>
<sequence length="161" mass="17045">MSRFSNSELTIWGRWPWSSYFCRHCGTRLLHSTPNKKVVSVKGGCIDGLDWTRAIHIWTKSAMVPIPEGVESYPQEEEDRRSSVSSSGESYASSQEFLDQPSSGPYLGHTVPGPGPRGAAVGANASAAAAAAGGGARTSAMDEDGVKKDPSVKGLCELSSV</sequence>
<evidence type="ECO:0000256" key="1">
    <source>
        <dbReference type="ARBA" id="ARBA00005495"/>
    </source>
</evidence>
<evidence type="ECO:0000256" key="3">
    <source>
        <dbReference type="ARBA" id="ARBA00022833"/>
    </source>
</evidence>
<dbReference type="GeneID" id="70184044"/>
<dbReference type="SUPFAM" id="SSF51316">
    <property type="entry name" value="Mss4-like"/>
    <property type="match status" value="1"/>
</dbReference>
<dbReference type="GO" id="GO:0046872">
    <property type="term" value="F:metal ion binding"/>
    <property type="evidence" value="ECO:0007669"/>
    <property type="project" value="UniProtKB-KW"/>
</dbReference>
<protein>
    <recommendedName>
        <fullName evidence="5">CENP-V/GFA domain-containing protein</fullName>
    </recommendedName>
</protein>
<dbReference type="GO" id="GO:0016846">
    <property type="term" value="F:carbon-sulfur lyase activity"/>
    <property type="evidence" value="ECO:0007669"/>
    <property type="project" value="InterPro"/>
</dbReference>
<dbReference type="AlphaFoldDB" id="A0A9P9BNG0"/>
<evidence type="ECO:0000313" key="7">
    <source>
        <dbReference type="Proteomes" id="UP000756346"/>
    </source>
</evidence>
<proteinExistence type="inferred from homology"/>
<evidence type="ECO:0000256" key="4">
    <source>
        <dbReference type="SAM" id="MobiDB-lite"/>
    </source>
</evidence>
<dbReference type="RefSeq" id="XP_046010485.1">
    <property type="nucleotide sequence ID" value="XM_046154498.1"/>
</dbReference>
<reference evidence="6" key="1">
    <citation type="journal article" date="2021" name="Nat. Commun.">
        <title>Genetic determinants of endophytism in the Arabidopsis root mycobiome.</title>
        <authorList>
            <person name="Mesny F."/>
            <person name="Miyauchi S."/>
            <person name="Thiergart T."/>
            <person name="Pickel B."/>
            <person name="Atanasova L."/>
            <person name="Karlsson M."/>
            <person name="Huettel B."/>
            <person name="Barry K.W."/>
            <person name="Haridas S."/>
            <person name="Chen C."/>
            <person name="Bauer D."/>
            <person name="Andreopoulos W."/>
            <person name="Pangilinan J."/>
            <person name="LaButti K."/>
            <person name="Riley R."/>
            <person name="Lipzen A."/>
            <person name="Clum A."/>
            <person name="Drula E."/>
            <person name="Henrissat B."/>
            <person name="Kohler A."/>
            <person name="Grigoriev I.V."/>
            <person name="Martin F.M."/>
            <person name="Hacquard S."/>
        </authorList>
    </citation>
    <scope>NUCLEOTIDE SEQUENCE</scope>
    <source>
        <strain evidence="6">MPI-CAGE-CH-0230</strain>
    </source>
</reference>
<feature type="compositionally biased region" description="Low complexity" evidence="4">
    <location>
        <begin position="83"/>
        <end position="96"/>
    </location>
</feature>
<comment type="caution">
    <text evidence="6">The sequence shown here is derived from an EMBL/GenBank/DDBJ whole genome shotgun (WGS) entry which is preliminary data.</text>
</comment>
<feature type="region of interest" description="Disordered" evidence="4">
    <location>
        <begin position="66"/>
        <end position="161"/>
    </location>
</feature>